<evidence type="ECO:0000313" key="2">
    <source>
        <dbReference type="EMBL" id="MBP2060601.1"/>
    </source>
</evidence>
<comment type="caution">
    <text evidence="2">The sequence shown here is derived from an EMBL/GenBank/DDBJ whole genome shotgun (WGS) entry which is preliminary data.</text>
</comment>
<evidence type="ECO:0000256" key="1">
    <source>
        <dbReference type="SAM" id="MobiDB-lite"/>
    </source>
</evidence>
<proteinExistence type="predicted"/>
<name>A0ABS4MMU4_9ACTN</name>
<gene>
    <name evidence="2" type="ORF">J2Z30_001603</name>
</gene>
<evidence type="ECO:0000313" key="3">
    <source>
        <dbReference type="Proteomes" id="UP000756710"/>
    </source>
</evidence>
<accession>A0ABS4MMU4</accession>
<dbReference type="EMBL" id="JAGGLR010000003">
    <property type="protein sequence ID" value="MBP2060601.1"/>
    <property type="molecule type" value="Genomic_DNA"/>
</dbReference>
<keyword evidence="3" id="KW-1185">Reference proteome</keyword>
<organism evidence="2 3">
    <name type="scientific">Streptomyces iranensis</name>
    <dbReference type="NCBI Taxonomy" id="576784"/>
    <lineage>
        <taxon>Bacteria</taxon>
        <taxon>Bacillati</taxon>
        <taxon>Actinomycetota</taxon>
        <taxon>Actinomycetes</taxon>
        <taxon>Kitasatosporales</taxon>
        <taxon>Streptomycetaceae</taxon>
        <taxon>Streptomyces</taxon>
        <taxon>Streptomyces violaceusniger group</taxon>
    </lineage>
</organism>
<feature type="region of interest" description="Disordered" evidence="1">
    <location>
        <begin position="45"/>
        <end position="64"/>
    </location>
</feature>
<sequence length="64" mass="6457">MTGTRDLGQCRTYQAGLAGRVCPSGDVRAGQGTVGRKGDDALAISWKGPEGGFGGPVDSFRSAG</sequence>
<protein>
    <submittedName>
        <fullName evidence="2">Uncharacterized protein</fullName>
    </submittedName>
</protein>
<dbReference type="RefSeq" id="WP_209468602.1">
    <property type="nucleotide sequence ID" value="NZ_BAABDR010000044.1"/>
</dbReference>
<dbReference type="Proteomes" id="UP000756710">
    <property type="component" value="Unassembled WGS sequence"/>
</dbReference>
<reference evidence="2 3" key="1">
    <citation type="submission" date="2021-03" db="EMBL/GenBank/DDBJ databases">
        <title>Genomic Encyclopedia of Type Strains, Phase IV (KMG-IV): sequencing the most valuable type-strain genomes for metagenomic binning, comparative biology and taxonomic classification.</title>
        <authorList>
            <person name="Goeker M."/>
        </authorList>
    </citation>
    <scope>NUCLEOTIDE SEQUENCE [LARGE SCALE GENOMIC DNA]</scope>
    <source>
        <strain evidence="2 3">DSM 41954</strain>
    </source>
</reference>